<feature type="compositionally biased region" description="Low complexity" evidence="5">
    <location>
        <begin position="245"/>
        <end position="258"/>
    </location>
</feature>
<dbReference type="InterPro" id="IPR019160">
    <property type="entry name" value="Sec3_CC"/>
</dbReference>
<keyword evidence="3" id="KW-0268">Exocytosis</keyword>
<dbReference type="Pfam" id="PF20654">
    <property type="entry name" value="Sec3_C-term"/>
    <property type="match status" value="1"/>
</dbReference>
<dbReference type="PANTHER" id="PTHR16092">
    <property type="entry name" value="SEC3/SYNTAXIN-RELATED"/>
    <property type="match status" value="1"/>
</dbReference>
<protein>
    <recommendedName>
        <fullName evidence="6">Exocyst complex component Sec3 PIP2-binding N-terminal domain-containing protein</fullName>
    </recommendedName>
</protein>
<evidence type="ECO:0000256" key="4">
    <source>
        <dbReference type="ARBA" id="ARBA00023054"/>
    </source>
</evidence>
<feature type="compositionally biased region" description="Low complexity" evidence="5">
    <location>
        <begin position="571"/>
        <end position="584"/>
    </location>
</feature>
<dbReference type="GO" id="GO:0006887">
    <property type="term" value="P:exocytosis"/>
    <property type="evidence" value="ECO:0007669"/>
    <property type="project" value="UniProtKB-KW"/>
</dbReference>
<feature type="compositionally biased region" description="Pro residues" evidence="5">
    <location>
        <begin position="203"/>
        <end position="237"/>
    </location>
</feature>
<evidence type="ECO:0000313" key="8">
    <source>
        <dbReference type="Proteomes" id="UP000696573"/>
    </source>
</evidence>
<dbReference type="OrthoDB" id="27109at2759"/>
<sequence length="1521" mass="168259">MERTNGNGFGPATPGTREKFEDEKRRIIESCFSKREPDGTLQETYITHLRITEFSTHPATPPPPQARTPDSQKPRAIIIAVRKSGRVRMHKSKENPNGTFSIGKTWNLDDLTHIESFTSPQANPQHREWAGDTGFIVTLVKPYFWMAQSDKEKKFFIASMIKIYGKYTGGLVPELLGFDPRELEQVMGAGKRPPNIGGHYHNGPPPMRPPPGSAMPPPQGMSSPPSIPGHPNFPPHMPGAHDGPPRTTRTPPIRQQPPSGTNSPAGSFDSSASRDRDRTNLRKVVQNSKSQESMSMAVRNGPPGPQAEPPTQPLPQIPNQHARPPSRAREEHGQFRSSSRPRDGQPSHPPTSFTPPVGRSGDDQFRPPSRPSSRPREDQAYQSSIPPLMRPPSRARDGQTSPRPASRSRDDQTPPIPPPLMRPPSRAARDEQAAQNIPSPSRGLGDQTPPERKRPPMDPTRPQDRDLVPAPLIPGTGGPGKKDPVMPPPRSAERAGRKNSTSQGPNHSPALSPSLGADPTPTVPIQSPEVPKPDSPAGGLNSLPIPSPTVSIPLPVTGKDGLSLQTDLEQPPKVSPVSAAAPTPGTQEATSAKDDETTAKDESKAEEEERPGLGPMIKSPKTKEQVAGAFWKAAAAAAAFKPRRGGAGERLRLAAQKVTDGPDGITDVVPAPPKPDTPKEDSAPPTPDVPARAPQRRSNIPDVKVAVPTINRPLSGQGASSIIKEAPESFPKEPARPVRAVGKDTEYLQSLGVDHRILDNRSEGFGRWLDHFGWIPGEQMQSGNVDDMRADLERELNKTQAGGWLARFQEEDDKVDAIKLGIDVAILECEELDNLLTLYSVELSTLSEDIAYIEAQGQGLQVQAANQKLLKQELESLLETCAITSTDLQVLRTAPLDNIQGLSEVENSLVVLFKAMIKIDPSLGGRDPGKAGDSSVDDQALGLDSDYGNMRIVQEKKEMYVQESSQFMQHLIGFMPQQFELALAETKRALSGALAKRGDSSHHETGRDVLWKYSPLMLYARDVDLKSWSHMLGIYQEKSHPVYKNEFQSIMMSCRKNARKMTSEEQVWLFTTQIEKQQENVATAARKMTVKRSQTLARALRSPLSEGKADRQKAGSGTLPWEVFSTVLDELLPLVEMEQNFIIDFFHATTLEQTDFPDAVASSTPQDRRGGDLKKHRIMEPDRDLARRVTRSMETIFSFLDHDLQKLMEWVIAQDPLQGVGMFVAVEKKMADISQTNQDFINTIFQKQHGLLGGRFRKFVDDQIRAIEETKVKIHKRKGVIHFIRVFPAFSTVVENMLVGIDPNLPIRRTVDREYDRMLKSMFDSLLVIARENPAVGVTSGGGDPEDKEALNFHILLIENMNHFVEETDTRGLDVLEIWKNNASREYHEHMGLYLNAVMRRPLGKLLDHLENIEAQLQSGKAATLIAAQPSNTKTIFNKILGNYDSKEVRKGIEALRKRVEKHFGDADDPALSRDLVANVIRESEKFYVDVESRIGRIITDVYEGDVLFEWPRADVKAAFK</sequence>
<dbReference type="PANTHER" id="PTHR16092:SF14">
    <property type="entry name" value="EXOCYST COMPLEX COMPONENT 1 ISOFORM X1"/>
    <property type="match status" value="1"/>
</dbReference>
<dbReference type="CDD" id="cd13315">
    <property type="entry name" value="PH_Sec3"/>
    <property type="match status" value="1"/>
</dbReference>
<organism evidence="7 8">
    <name type="scientific">Clonostachys rhizophaga</name>
    <dbReference type="NCBI Taxonomy" id="160324"/>
    <lineage>
        <taxon>Eukaryota</taxon>
        <taxon>Fungi</taxon>
        <taxon>Dikarya</taxon>
        <taxon>Ascomycota</taxon>
        <taxon>Pezizomycotina</taxon>
        <taxon>Sordariomycetes</taxon>
        <taxon>Hypocreomycetidae</taxon>
        <taxon>Hypocreales</taxon>
        <taxon>Bionectriaceae</taxon>
        <taxon>Clonostachys</taxon>
    </lineage>
</organism>
<accession>A0A9N9V1M3</accession>
<evidence type="ECO:0000256" key="1">
    <source>
        <dbReference type="ARBA" id="ARBA00006518"/>
    </source>
</evidence>
<feature type="compositionally biased region" description="Basic and acidic residues" evidence="5">
    <location>
        <begin position="591"/>
        <end position="603"/>
    </location>
</feature>
<feature type="region of interest" description="Disordered" evidence="5">
    <location>
        <begin position="188"/>
        <end position="625"/>
    </location>
</feature>
<dbReference type="Gene3D" id="2.30.29.90">
    <property type="match status" value="1"/>
</dbReference>
<dbReference type="InterPro" id="IPR048628">
    <property type="entry name" value="Sec3_C"/>
</dbReference>
<dbReference type="InterPro" id="IPR028258">
    <property type="entry name" value="Sec3-PIP2_bind"/>
</dbReference>
<evidence type="ECO:0000256" key="2">
    <source>
        <dbReference type="ARBA" id="ARBA00022448"/>
    </source>
</evidence>
<name>A0A9N9V1M3_9HYPO</name>
<dbReference type="EMBL" id="CABFNQ020000444">
    <property type="protein sequence ID" value="CAH0015077.1"/>
    <property type="molecule type" value="Genomic_DNA"/>
</dbReference>
<keyword evidence="8" id="KW-1185">Reference proteome</keyword>
<comment type="caution">
    <text evidence="7">The sequence shown here is derived from an EMBL/GenBank/DDBJ whole genome shotgun (WGS) entry which is preliminary data.</text>
</comment>
<evidence type="ECO:0000313" key="7">
    <source>
        <dbReference type="EMBL" id="CAH0015077.1"/>
    </source>
</evidence>
<comment type="similarity">
    <text evidence="1">Belongs to the SEC3 family.</text>
</comment>
<keyword evidence="2" id="KW-0813">Transport</keyword>
<dbReference type="GO" id="GO:0005546">
    <property type="term" value="F:phosphatidylinositol-4,5-bisphosphate binding"/>
    <property type="evidence" value="ECO:0007669"/>
    <property type="project" value="TreeGrafter"/>
</dbReference>
<evidence type="ECO:0000259" key="6">
    <source>
        <dbReference type="SMART" id="SM01313"/>
    </source>
</evidence>
<dbReference type="Pfam" id="PF09763">
    <property type="entry name" value="Sec3_CC"/>
    <property type="match status" value="1"/>
</dbReference>
<dbReference type="GO" id="GO:0000145">
    <property type="term" value="C:exocyst"/>
    <property type="evidence" value="ECO:0007669"/>
    <property type="project" value="InterPro"/>
</dbReference>
<reference evidence="7" key="1">
    <citation type="submission" date="2021-10" db="EMBL/GenBank/DDBJ databases">
        <authorList>
            <person name="Piombo E."/>
        </authorList>
    </citation>
    <scope>NUCLEOTIDE SEQUENCE</scope>
</reference>
<dbReference type="FunFam" id="2.30.29.90:FF:000003">
    <property type="entry name" value="Exocyst complex component Sec3"/>
    <property type="match status" value="1"/>
</dbReference>
<feature type="compositionally biased region" description="Pro residues" evidence="5">
    <location>
        <begin position="302"/>
        <end position="316"/>
    </location>
</feature>
<keyword evidence="4" id="KW-0175">Coiled coil</keyword>
<dbReference type="GO" id="GO:0006893">
    <property type="term" value="P:Golgi to plasma membrane transport"/>
    <property type="evidence" value="ECO:0007669"/>
    <property type="project" value="TreeGrafter"/>
</dbReference>
<gene>
    <name evidence="7" type="ORF">CRHIZ90672A_00000917</name>
</gene>
<feature type="domain" description="Exocyst complex component Sec3 PIP2-binding N-terminal" evidence="6">
    <location>
        <begin position="70"/>
        <end position="167"/>
    </location>
</feature>
<evidence type="ECO:0000256" key="3">
    <source>
        <dbReference type="ARBA" id="ARBA00022483"/>
    </source>
</evidence>
<dbReference type="Proteomes" id="UP000696573">
    <property type="component" value="Unassembled WGS sequence"/>
</dbReference>
<feature type="compositionally biased region" description="Polar residues" evidence="5">
    <location>
        <begin position="498"/>
        <end position="511"/>
    </location>
</feature>
<proteinExistence type="inferred from homology"/>
<evidence type="ECO:0000256" key="5">
    <source>
        <dbReference type="SAM" id="MobiDB-lite"/>
    </source>
</evidence>
<dbReference type="Pfam" id="PF15277">
    <property type="entry name" value="Sec3-PIP2_bind"/>
    <property type="match status" value="1"/>
</dbReference>
<feature type="compositionally biased region" description="Polar residues" evidence="5">
    <location>
        <begin position="285"/>
        <end position="294"/>
    </location>
</feature>
<feature type="compositionally biased region" description="Basic and acidic residues" evidence="5">
    <location>
        <begin position="327"/>
        <end position="345"/>
    </location>
</feature>
<feature type="region of interest" description="Disordered" evidence="5">
    <location>
        <begin position="54"/>
        <end position="73"/>
    </location>
</feature>
<dbReference type="GO" id="GO:0005886">
    <property type="term" value="C:plasma membrane"/>
    <property type="evidence" value="ECO:0007669"/>
    <property type="project" value="TreeGrafter"/>
</dbReference>
<feature type="compositionally biased region" description="Basic and acidic residues" evidence="5">
    <location>
        <begin position="449"/>
        <end position="467"/>
    </location>
</feature>
<feature type="region of interest" description="Disordered" evidence="5">
    <location>
        <begin position="640"/>
        <end position="718"/>
    </location>
</feature>
<dbReference type="SMART" id="SM01313">
    <property type="entry name" value="Sec3-PIP2_bind"/>
    <property type="match status" value="1"/>
</dbReference>
<feature type="region of interest" description="Disordered" evidence="5">
    <location>
        <begin position="1"/>
        <end position="24"/>
    </location>
</feature>